<keyword evidence="3" id="KW-1185">Reference proteome</keyword>
<protein>
    <submittedName>
        <fullName evidence="2">DUF2884 family protein</fullName>
    </submittedName>
</protein>
<evidence type="ECO:0000313" key="2">
    <source>
        <dbReference type="EMBL" id="QBB69899.1"/>
    </source>
</evidence>
<evidence type="ECO:0000313" key="3">
    <source>
        <dbReference type="Proteomes" id="UP000291562"/>
    </source>
</evidence>
<dbReference type="Pfam" id="PF11101">
    <property type="entry name" value="DUF2884"/>
    <property type="match status" value="1"/>
</dbReference>
<dbReference type="InterPro" id="IPR021307">
    <property type="entry name" value="DUF2884"/>
</dbReference>
<name>A0A411HH97_9GAMM</name>
<dbReference type="EMBL" id="CP035704">
    <property type="protein sequence ID" value="QBB69899.1"/>
    <property type="molecule type" value="Genomic_DNA"/>
</dbReference>
<dbReference type="OrthoDB" id="7063031at2"/>
<organism evidence="2 3">
    <name type="scientific">Pseudolysobacter antarcticus</name>
    <dbReference type="NCBI Taxonomy" id="2511995"/>
    <lineage>
        <taxon>Bacteria</taxon>
        <taxon>Pseudomonadati</taxon>
        <taxon>Pseudomonadota</taxon>
        <taxon>Gammaproteobacteria</taxon>
        <taxon>Lysobacterales</taxon>
        <taxon>Rhodanobacteraceae</taxon>
        <taxon>Pseudolysobacter</taxon>
    </lineage>
</organism>
<gene>
    <name evidence="2" type="ORF">ELE36_05695</name>
</gene>
<keyword evidence="1" id="KW-0732">Signal</keyword>
<dbReference type="KEGG" id="xbc:ELE36_05695"/>
<feature type="chain" id="PRO_5019273990" evidence="1">
    <location>
        <begin position="22"/>
        <end position="251"/>
    </location>
</feature>
<evidence type="ECO:0000256" key="1">
    <source>
        <dbReference type="SAM" id="SignalP"/>
    </source>
</evidence>
<dbReference type="AlphaFoldDB" id="A0A411HH97"/>
<dbReference type="RefSeq" id="WP_129832158.1">
    <property type="nucleotide sequence ID" value="NZ_CP035704.1"/>
</dbReference>
<dbReference type="Proteomes" id="UP000291562">
    <property type="component" value="Chromosome"/>
</dbReference>
<accession>A0A411HH97</accession>
<proteinExistence type="predicted"/>
<sequence>MKIISALAVASTLLFASPLFAHDVTHSCSVHSDYNFNFSDKALSFTNTNAKPRSIELRQGRLFIDGQEQVLSAADQKRIADLESGTRRLLAQVKEIGLDAADIAFDAIESVAVALTATDAKQQETLHRRLAFARDELRRGIDSRIQGSGWTDADIGQLVESSVKAMLPTLISQVTADAVRIALSGDEAAIKELEARADRMGKDIETKVEARAKVLEQRADALCPQFAQLGEIAAALDVRIDGQRPLELFTR</sequence>
<reference evidence="2 3" key="1">
    <citation type="submission" date="2019-01" db="EMBL/GenBank/DDBJ databases">
        <title>Pseudolysobacter antarctica gen. nov., sp. nov., isolated from Fildes Peninsula, Antarctica.</title>
        <authorList>
            <person name="Wei Z."/>
            <person name="Peng F."/>
        </authorList>
    </citation>
    <scope>NUCLEOTIDE SEQUENCE [LARGE SCALE GENOMIC DNA]</scope>
    <source>
        <strain evidence="2 3">AQ6-296</strain>
    </source>
</reference>
<feature type="signal peptide" evidence="1">
    <location>
        <begin position="1"/>
        <end position="21"/>
    </location>
</feature>